<keyword evidence="2" id="KW-0808">Transferase</keyword>
<dbReference type="EMBL" id="JABBGK010000002">
    <property type="protein sequence ID" value="NML74432.1"/>
    <property type="molecule type" value="Genomic_DNA"/>
</dbReference>
<accession>A0A7Y0AW11</accession>
<evidence type="ECO:0000259" key="1">
    <source>
        <dbReference type="PROSITE" id="PS51186"/>
    </source>
</evidence>
<dbReference type="CDD" id="cd04301">
    <property type="entry name" value="NAT_SF"/>
    <property type="match status" value="1"/>
</dbReference>
<evidence type="ECO:0000313" key="3">
    <source>
        <dbReference type="Proteomes" id="UP000541470"/>
    </source>
</evidence>
<proteinExistence type="predicted"/>
<comment type="caution">
    <text evidence="2">The sequence shown here is derived from an EMBL/GenBank/DDBJ whole genome shotgun (WGS) entry which is preliminary data.</text>
</comment>
<evidence type="ECO:0000313" key="2">
    <source>
        <dbReference type="EMBL" id="NML74432.1"/>
    </source>
</evidence>
<dbReference type="AlphaFoldDB" id="A0A7Y0AW11"/>
<dbReference type="Pfam" id="PF00583">
    <property type="entry name" value="Acetyltransf_1"/>
    <property type="match status" value="1"/>
</dbReference>
<keyword evidence="3" id="KW-1185">Reference proteome</keyword>
<sequence>MLQREATVLKLVRVSSQPDWEAYHQIRRHVLFDLRGLSGYDDHHPDDRKPEHIPLVFTDGAEFVGALRLDLTANKNGVVRTVAIVAERQRQGIGRAMMTAVETLAMAQEVVRLETYAAPDAVGFYSKLGWEIVDAHRPNPLMAKLLK</sequence>
<reference evidence="2 3" key="1">
    <citation type="submission" date="2020-04" db="EMBL/GenBank/DDBJ databases">
        <title>Rhizobium sp. S-51 isolated from soil.</title>
        <authorList>
            <person name="Dahal R.H."/>
        </authorList>
    </citation>
    <scope>NUCLEOTIDE SEQUENCE [LARGE SCALE GENOMIC DNA]</scope>
    <source>
        <strain evidence="2 3">S-51</strain>
    </source>
</reference>
<feature type="domain" description="N-acetyltransferase" evidence="1">
    <location>
        <begin position="10"/>
        <end position="147"/>
    </location>
</feature>
<dbReference type="PROSITE" id="PS51186">
    <property type="entry name" value="GNAT"/>
    <property type="match status" value="1"/>
</dbReference>
<dbReference type="Gene3D" id="3.40.630.30">
    <property type="match status" value="1"/>
</dbReference>
<dbReference type="Proteomes" id="UP000541470">
    <property type="component" value="Unassembled WGS sequence"/>
</dbReference>
<name>A0A7Y0AW11_9HYPH</name>
<protein>
    <submittedName>
        <fullName evidence="2">GNAT family N-acetyltransferase</fullName>
    </submittedName>
</protein>
<gene>
    <name evidence="2" type="ORF">HHL25_09890</name>
</gene>
<dbReference type="GO" id="GO:0016747">
    <property type="term" value="F:acyltransferase activity, transferring groups other than amino-acyl groups"/>
    <property type="evidence" value="ECO:0007669"/>
    <property type="project" value="InterPro"/>
</dbReference>
<dbReference type="InterPro" id="IPR016181">
    <property type="entry name" value="Acyl_CoA_acyltransferase"/>
</dbReference>
<dbReference type="SUPFAM" id="SSF55729">
    <property type="entry name" value="Acyl-CoA N-acyltransferases (Nat)"/>
    <property type="match status" value="1"/>
</dbReference>
<dbReference type="InterPro" id="IPR000182">
    <property type="entry name" value="GNAT_dom"/>
</dbReference>
<organism evidence="2 3">
    <name type="scientific">Rhizobium terricola</name>
    <dbReference type="NCBI Taxonomy" id="2728849"/>
    <lineage>
        <taxon>Bacteria</taxon>
        <taxon>Pseudomonadati</taxon>
        <taxon>Pseudomonadota</taxon>
        <taxon>Alphaproteobacteria</taxon>
        <taxon>Hyphomicrobiales</taxon>
        <taxon>Rhizobiaceae</taxon>
        <taxon>Rhizobium/Agrobacterium group</taxon>
        <taxon>Rhizobium</taxon>
    </lineage>
</organism>